<organism evidence="1 2">
    <name type="scientific">Tanacetum coccineum</name>
    <dbReference type="NCBI Taxonomy" id="301880"/>
    <lineage>
        <taxon>Eukaryota</taxon>
        <taxon>Viridiplantae</taxon>
        <taxon>Streptophyta</taxon>
        <taxon>Embryophyta</taxon>
        <taxon>Tracheophyta</taxon>
        <taxon>Spermatophyta</taxon>
        <taxon>Magnoliopsida</taxon>
        <taxon>eudicotyledons</taxon>
        <taxon>Gunneridae</taxon>
        <taxon>Pentapetalae</taxon>
        <taxon>asterids</taxon>
        <taxon>campanulids</taxon>
        <taxon>Asterales</taxon>
        <taxon>Asteraceae</taxon>
        <taxon>Asteroideae</taxon>
        <taxon>Anthemideae</taxon>
        <taxon>Anthemidinae</taxon>
        <taxon>Tanacetum</taxon>
    </lineage>
</organism>
<protein>
    <submittedName>
        <fullName evidence="1">Uncharacterized protein</fullName>
    </submittedName>
</protein>
<keyword evidence="2" id="KW-1185">Reference proteome</keyword>
<sequence>MMSKKMAELEDDFREFKAHTERRFVSLDMSIRAYRLEEDQRHEEEDQRHEERIRRYDELKNLLLSLIQKSSSPVQSSRPITTKVPTKPTECAPSYGDFGCLSPNNMTDFEEDEKEFENTRSVAKEDKDEQGKEEKGVVKFFEVGTDEENNSDIVFNDVGGIVYGKGNDTWADAGLKHGSYFLLDRIPEDGWYFHDESRLSKEPLCRSNLEVHLQFHVDRLETGSQVKTWDPGIKFVRSNTLRTRCFWGREY</sequence>
<reference evidence="1" key="2">
    <citation type="submission" date="2022-01" db="EMBL/GenBank/DDBJ databases">
        <authorList>
            <person name="Yamashiro T."/>
            <person name="Shiraishi A."/>
            <person name="Satake H."/>
            <person name="Nakayama K."/>
        </authorList>
    </citation>
    <scope>NUCLEOTIDE SEQUENCE</scope>
</reference>
<accession>A0ABQ5ETS7</accession>
<reference evidence="1" key="1">
    <citation type="journal article" date="2022" name="Int. J. Mol. Sci.">
        <title>Draft Genome of Tanacetum Coccineum: Genomic Comparison of Closely Related Tanacetum-Family Plants.</title>
        <authorList>
            <person name="Yamashiro T."/>
            <person name="Shiraishi A."/>
            <person name="Nakayama K."/>
            <person name="Satake H."/>
        </authorList>
    </citation>
    <scope>NUCLEOTIDE SEQUENCE</scope>
</reference>
<evidence type="ECO:0000313" key="1">
    <source>
        <dbReference type="EMBL" id="GJT53907.1"/>
    </source>
</evidence>
<name>A0ABQ5ETS7_9ASTR</name>
<dbReference type="Proteomes" id="UP001151760">
    <property type="component" value="Unassembled WGS sequence"/>
</dbReference>
<proteinExistence type="predicted"/>
<gene>
    <name evidence="1" type="ORF">Tco_0988961</name>
</gene>
<dbReference type="EMBL" id="BQNB010016627">
    <property type="protein sequence ID" value="GJT53907.1"/>
    <property type="molecule type" value="Genomic_DNA"/>
</dbReference>
<comment type="caution">
    <text evidence="1">The sequence shown here is derived from an EMBL/GenBank/DDBJ whole genome shotgun (WGS) entry which is preliminary data.</text>
</comment>
<evidence type="ECO:0000313" key="2">
    <source>
        <dbReference type="Proteomes" id="UP001151760"/>
    </source>
</evidence>